<evidence type="ECO:0000256" key="2">
    <source>
        <dbReference type="ARBA" id="ARBA00004496"/>
    </source>
</evidence>
<evidence type="ECO:0000313" key="11">
    <source>
        <dbReference type="EMBL" id="OUK04699.1"/>
    </source>
</evidence>
<keyword evidence="4 8" id="KW-0540">Nuclease</keyword>
<keyword evidence="3 8" id="KW-0963">Cytoplasm</keyword>
<evidence type="ECO:0000256" key="7">
    <source>
        <dbReference type="ARBA" id="ARBA00022884"/>
    </source>
</evidence>
<dbReference type="GO" id="GO:0006402">
    <property type="term" value="P:mRNA catabolic process"/>
    <property type="evidence" value="ECO:0007669"/>
    <property type="project" value="TreeGrafter"/>
</dbReference>
<gene>
    <name evidence="8" type="primary">rnr</name>
    <name evidence="11" type="ORF">BZZ03_02725</name>
</gene>
<dbReference type="CDD" id="cd04471">
    <property type="entry name" value="S1_RNase_R"/>
    <property type="match status" value="1"/>
</dbReference>
<dbReference type="InterPro" id="IPR004476">
    <property type="entry name" value="RNase_II/RNase_R"/>
</dbReference>
<dbReference type="RefSeq" id="WP_086582403.1">
    <property type="nucleotide sequence ID" value="NZ_MUIZ01000002.1"/>
</dbReference>
<evidence type="ECO:0000256" key="4">
    <source>
        <dbReference type="ARBA" id="ARBA00022722"/>
    </source>
</evidence>
<evidence type="ECO:0000256" key="1">
    <source>
        <dbReference type="ARBA" id="ARBA00001849"/>
    </source>
</evidence>
<feature type="compositionally biased region" description="Basic residues" evidence="9">
    <location>
        <begin position="783"/>
        <end position="792"/>
    </location>
</feature>
<dbReference type="PROSITE" id="PS01175">
    <property type="entry name" value="RIBONUCLEASE_II"/>
    <property type="match status" value="1"/>
</dbReference>
<comment type="similarity">
    <text evidence="8">Belongs to the RNR ribonuclease family. RNase R subfamily.</text>
</comment>
<dbReference type="GO" id="GO:0008859">
    <property type="term" value="F:exoribonuclease II activity"/>
    <property type="evidence" value="ECO:0007669"/>
    <property type="project" value="UniProtKB-UniRule"/>
</dbReference>
<dbReference type="InterPro" id="IPR011805">
    <property type="entry name" value="RNase_R"/>
</dbReference>
<dbReference type="NCBIfam" id="TIGR02063">
    <property type="entry name" value="RNase_R"/>
    <property type="match status" value="1"/>
</dbReference>
<evidence type="ECO:0000256" key="8">
    <source>
        <dbReference type="HAMAP-Rule" id="MF_01895"/>
    </source>
</evidence>
<dbReference type="InterPro" id="IPR012340">
    <property type="entry name" value="NA-bd_OB-fold"/>
</dbReference>
<dbReference type="PROSITE" id="PS50126">
    <property type="entry name" value="S1"/>
    <property type="match status" value="1"/>
</dbReference>
<dbReference type="SUPFAM" id="SSF50249">
    <property type="entry name" value="Nucleic acid-binding proteins"/>
    <property type="match status" value="4"/>
</dbReference>
<dbReference type="PANTHER" id="PTHR23355:SF9">
    <property type="entry name" value="DIS3-LIKE EXONUCLEASE 2"/>
    <property type="match status" value="1"/>
</dbReference>
<feature type="region of interest" description="Disordered" evidence="9">
    <location>
        <begin position="723"/>
        <end position="812"/>
    </location>
</feature>
<evidence type="ECO:0000256" key="3">
    <source>
        <dbReference type="ARBA" id="ARBA00022490"/>
    </source>
</evidence>
<dbReference type="SMART" id="SM00316">
    <property type="entry name" value="S1"/>
    <property type="match status" value="1"/>
</dbReference>
<feature type="compositionally biased region" description="Basic residues" evidence="9">
    <location>
        <begin position="724"/>
        <end position="737"/>
    </location>
</feature>
<evidence type="ECO:0000259" key="10">
    <source>
        <dbReference type="PROSITE" id="PS50126"/>
    </source>
</evidence>
<dbReference type="InterPro" id="IPR022966">
    <property type="entry name" value="RNase_II/R_CS"/>
</dbReference>
<dbReference type="EC" id="3.1.13.1" evidence="8"/>
<comment type="subcellular location">
    <subcellularLocation>
        <location evidence="2 8">Cytoplasm</location>
    </subcellularLocation>
</comment>
<dbReference type="InterPro" id="IPR050180">
    <property type="entry name" value="RNR_Ribonuclease"/>
</dbReference>
<dbReference type="InterPro" id="IPR013223">
    <property type="entry name" value="RNase_B_OB_dom"/>
</dbReference>
<protein>
    <recommendedName>
        <fullName evidence="8">Ribonuclease R</fullName>
        <shortName evidence="8">RNase R</shortName>
        <ecNumber evidence="8">3.1.13.1</ecNumber>
    </recommendedName>
</protein>
<dbReference type="SMART" id="SM00955">
    <property type="entry name" value="RNB"/>
    <property type="match status" value="1"/>
</dbReference>
<feature type="domain" description="S1 motif" evidence="10">
    <location>
        <begin position="632"/>
        <end position="712"/>
    </location>
</feature>
<name>A0A252CEC0_9LACT</name>
<proteinExistence type="inferred from homology"/>
<dbReference type="NCBIfam" id="TIGR00358">
    <property type="entry name" value="3_prime_RNase"/>
    <property type="match status" value="1"/>
</dbReference>
<evidence type="ECO:0000256" key="5">
    <source>
        <dbReference type="ARBA" id="ARBA00022801"/>
    </source>
</evidence>
<reference evidence="11 12" key="1">
    <citation type="submission" date="2017-02" db="EMBL/GenBank/DDBJ databases">
        <authorList>
            <person name="Peterson S.W."/>
        </authorList>
    </citation>
    <scope>NUCLEOTIDE SEQUENCE [LARGE SCALE GENOMIC DNA]</scope>
    <source>
        <strain evidence="11">159469</strain>
    </source>
</reference>
<dbReference type="PANTHER" id="PTHR23355">
    <property type="entry name" value="RIBONUCLEASE"/>
    <property type="match status" value="1"/>
</dbReference>
<feature type="compositionally biased region" description="Basic and acidic residues" evidence="9">
    <location>
        <begin position="738"/>
        <end position="747"/>
    </location>
</feature>
<dbReference type="AlphaFoldDB" id="A0A252CEC0"/>
<evidence type="ECO:0000256" key="9">
    <source>
        <dbReference type="SAM" id="MobiDB-lite"/>
    </source>
</evidence>
<keyword evidence="6 8" id="KW-0269">Exonuclease</keyword>
<evidence type="ECO:0000256" key="6">
    <source>
        <dbReference type="ARBA" id="ARBA00022839"/>
    </source>
</evidence>
<comment type="caution">
    <text evidence="11">The sequence shown here is derived from an EMBL/GenBank/DDBJ whole genome shotgun (WGS) entry which is preliminary data.</text>
</comment>
<dbReference type="GO" id="GO:0003723">
    <property type="term" value="F:RNA binding"/>
    <property type="evidence" value="ECO:0007669"/>
    <property type="project" value="UniProtKB-UniRule"/>
</dbReference>
<comment type="catalytic activity">
    <reaction evidence="1 8">
        <text>Exonucleolytic cleavage in the 3'- to 5'-direction to yield nucleoside 5'-phosphates.</text>
        <dbReference type="EC" id="3.1.13.1"/>
    </reaction>
</comment>
<keyword evidence="7 8" id="KW-0694">RNA-binding</keyword>
<accession>A0A252CEC0</accession>
<dbReference type="Pfam" id="PF08206">
    <property type="entry name" value="OB_RNB"/>
    <property type="match status" value="1"/>
</dbReference>
<sequence length="812" mass="91912">MKIKEVILDELKKHPKRAYAVEELAMELDLTKASDFKLFVKTLAALEGEGLLEFTKNGKVTLAEVKAELVGVFRANANGFGFVTVDSDEPDVFIPKGRTAFALEGDEVKVELKSNANPLKGTSAEGVVTEVLKRAVTQLVGTFVKFDEKERQEFNRIGYVKSRNKKLPYHVFLTDKGLVPEDKAVVRVDITAYPDKKNPKSMQGLAVEIVGQAGDKGIDVLEVLASLGIRSEFPEDVLAQANAVPEEVDEKDIMGRVDYRNEITFTIDGADAKDLDDAVHIKRLGNGNYELGVHIADVSHYVTENSPLDREAFERGTSVYVADRVVPMLPERLSNGICSLNPRVNRLTQSCVMEITPEGKVLQSQIGPSIIKTTERMTYDDVNLMLAGDEETLEKYAAIKESVEIMSELHEALAAMRRRRGAIDFETMEAWIIVDENGLPIEIRKRSRGTAERMIESFMLIANETVASSFEARHLPGIYRIHEHPKEEKMTRFIDFAATFGLQVKGTSTEVSQKALQEFLKKVKGQPGEMVLSTMLLRSMQQARYSEDNYGHFGLAAENYTHFTSPIRRYPDLIVHRLIREMAQPSPKTIEYWAEKIPEIAQQSSNRERRAVDAEREVEKMKKAEFMEKHVGEQFEGVIASVTRFGMFIELENTIEGLVHISTIKGEYMNFHERMMALVGEKTGLVFRIGQPIKIQVTKADKVTGDIDFEYIKSDLDVVESNLKSKKEKGPRRRPKANRSENKEERKASKHGKNFSENNKNKKYRGKSKDEDRERKNDFDKKPNKKKKRKKPFYADAAKGKFGNNTKKKSKK</sequence>
<dbReference type="Pfam" id="PF00575">
    <property type="entry name" value="S1"/>
    <property type="match status" value="1"/>
</dbReference>
<dbReference type="EMBL" id="MUIZ01000002">
    <property type="protein sequence ID" value="OUK04699.1"/>
    <property type="molecule type" value="Genomic_DNA"/>
</dbReference>
<dbReference type="Proteomes" id="UP000194606">
    <property type="component" value="Unassembled WGS sequence"/>
</dbReference>
<feature type="compositionally biased region" description="Basic and acidic residues" evidence="9">
    <location>
        <begin position="767"/>
        <end position="782"/>
    </location>
</feature>
<dbReference type="InterPro" id="IPR040476">
    <property type="entry name" value="CSD2"/>
</dbReference>
<dbReference type="InterPro" id="IPR003029">
    <property type="entry name" value="S1_domain"/>
</dbReference>
<evidence type="ECO:0000313" key="12">
    <source>
        <dbReference type="Proteomes" id="UP000194606"/>
    </source>
</evidence>
<keyword evidence="5 8" id="KW-0378">Hydrolase</keyword>
<dbReference type="Gene3D" id="2.40.50.140">
    <property type="entry name" value="Nucleic acid-binding proteins"/>
    <property type="match status" value="2"/>
</dbReference>
<dbReference type="Pfam" id="PF00773">
    <property type="entry name" value="RNB"/>
    <property type="match status" value="1"/>
</dbReference>
<dbReference type="GO" id="GO:0005829">
    <property type="term" value="C:cytosol"/>
    <property type="evidence" value="ECO:0007669"/>
    <property type="project" value="TreeGrafter"/>
</dbReference>
<dbReference type="HAMAP" id="MF_01895">
    <property type="entry name" value="RNase_R"/>
    <property type="match status" value="1"/>
</dbReference>
<dbReference type="Pfam" id="PF17876">
    <property type="entry name" value="CSD2"/>
    <property type="match status" value="1"/>
</dbReference>
<dbReference type="InterPro" id="IPR001900">
    <property type="entry name" value="RNase_II/R"/>
</dbReference>
<organism evidence="11 12">
    <name type="scientific">Lactococcus petauri</name>
    <dbReference type="NCBI Taxonomy" id="1940789"/>
    <lineage>
        <taxon>Bacteria</taxon>
        <taxon>Bacillati</taxon>
        <taxon>Bacillota</taxon>
        <taxon>Bacilli</taxon>
        <taxon>Lactobacillales</taxon>
        <taxon>Streptococcaceae</taxon>
        <taxon>Lactococcus</taxon>
    </lineage>
</organism>
<comment type="function">
    <text evidence="8">3'-5' exoribonuclease that releases 5'-nucleoside monophosphates and is involved in maturation of structured RNAs.</text>
</comment>